<dbReference type="GO" id="GO:0000398">
    <property type="term" value="P:mRNA splicing, via spliceosome"/>
    <property type="evidence" value="ECO:0007669"/>
    <property type="project" value="TreeGrafter"/>
</dbReference>
<feature type="compositionally biased region" description="Basic and acidic residues" evidence="2">
    <location>
        <begin position="69"/>
        <end position="103"/>
    </location>
</feature>
<evidence type="ECO:0008006" key="7">
    <source>
        <dbReference type="Google" id="ProtNLM"/>
    </source>
</evidence>
<dbReference type="InterPro" id="IPR006767">
    <property type="entry name" value="Cwf19-like_C_dom-2"/>
</dbReference>
<dbReference type="PANTHER" id="PTHR12072">
    <property type="entry name" value="CWF19, CELL CYCLE CONTROL PROTEIN"/>
    <property type="match status" value="1"/>
</dbReference>
<protein>
    <recommendedName>
        <fullName evidence="7">CWF19-like protein 2</fullName>
    </recommendedName>
</protein>
<keyword evidence="6" id="KW-1185">Reference proteome</keyword>
<evidence type="ECO:0000256" key="1">
    <source>
        <dbReference type="ARBA" id="ARBA00006795"/>
    </source>
</evidence>
<dbReference type="AlphaFoldDB" id="A0A9P0CNS3"/>
<evidence type="ECO:0000313" key="5">
    <source>
        <dbReference type="EMBL" id="CAH1101972.1"/>
    </source>
</evidence>
<evidence type="ECO:0000259" key="3">
    <source>
        <dbReference type="Pfam" id="PF04676"/>
    </source>
</evidence>
<dbReference type="Pfam" id="PF04677">
    <property type="entry name" value="CwfJ_C_1"/>
    <property type="match status" value="1"/>
</dbReference>
<feature type="compositionally biased region" description="Basic and acidic residues" evidence="2">
    <location>
        <begin position="119"/>
        <end position="145"/>
    </location>
</feature>
<dbReference type="EMBL" id="OV651824">
    <property type="protein sequence ID" value="CAH1101972.1"/>
    <property type="molecule type" value="Genomic_DNA"/>
</dbReference>
<accession>A0A9P0CNS3</accession>
<organism evidence="5 6">
    <name type="scientific">Psylliodes chrysocephalus</name>
    <dbReference type="NCBI Taxonomy" id="3402493"/>
    <lineage>
        <taxon>Eukaryota</taxon>
        <taxon>Metazoa</taxon>
        <taxon>Ecdysozoa</taxon>
        <taxon>Arthropoda</taxon>
        <taxon>Hexapoda</taxon>
        <taxon>Insecta</taxon>
        <taxon>Pterygota</taxon>
        <taxon>Neoptera</taxon>
        <taxon>Endopterygota</taxon>
        <taxon>Coleoptera</taxon>
        <taxon>Polyphaga</taxon>
        <taxon>Cucujiformia</taxon>
        <taxon>Chrysomeloidea</taxon>
        <taxon>Chrysomelidae</taxon>
        <taxon>Galerucinae</taxon>
        <taxon>Alticini</taxon>
        <taxon>Psylliodes</taxon>
    </lineage>
</organism>
<feature type="domain" description="Cwf19-like protein C-terminal" evidence="3">
    <location>
        <begin position="541"/>
        <end position="634"/>
    </location>
</feature>
<feature type="compositionally biased region" description="Basic residues" evidence="2">
    <location>
        <begin position="43"/>
        <end position="53"/>
    </location>
</feature>
<dbReference type="InterPro" id="IPR036265">
    <property type="entry name" value="HIT-like_sf"/>
</dbReference>
<evidence type="ECO:0000313" key="6">
    <source>
        <dbReference type="Proteomes" id="UP001153636"/>
    </source>
</evidence>
<feature type="domain" description="Cwf19-like C-terminal" evidence="4">
    <location>
        <begin position="409"/>
        <end position="532"/>
    </location>
</feature>
<dbReference type="Proteomes" id="UP001153636">
    <property type="component" value="Chromosome 12"/>
</dbReference>
<comment type="similarity">
    <text evidence="1">Belongs to the CWF19 family.</text>
</comment>
<dbReference type="Pfam" id="PF04676">
    <property type="entry name" value="CwfJ_C_2"/>
    <property type="match status" value="1"/>
</dbReference>
<reference evidence="5" key="1">
    <citation type="submission" date="2022-01" db="EMBL/GenBank/DDBJ databases">
        <authorList>
            <person name="King R."/>
        </authorList>
    </citation>
    <scope>NUCLEOTIDE SEQUENCE</scope>
</reference>
<feature type="compositionally biased region" description="Low complexity" evidence="2">
    <location>
        <begin position="195"/>
        <end position="208"/>
    </location>
</feature>
<gene>
    <name evidence="5" type="ORF">PSYICH_LOCUS3176</name>
</gene>
<evidence type="ECO:0000256" key="2">
    <source>
        <dbReference type="SAM" id="MobiDB-lite"/>
    </source>
</evidence>
<dbReference type="OrthoDB" id="2113965at2759"/>
<name>A0A9P0CNS3_9CUCU</name>
<dbReference type="GO" id="GO:0071014">
    <property type="term" value="C:post-mRNA release spliceosomal complex"/>
    <property type="evidence" value="ECO:0007669"/>
    <property type="project" value="TreeGrafter"/>
</dbReference>
<dbReference type="SUPFAM" id="SSF54197">
    <property type="entry name" value="HIT-like"/>
    <property type="match status" value="1"/>
</dbReference>
<dbReference type="PANTHER" id="PTHR12072:SF5">
    <property type="entry name" value="CWF19-LIKE PROTEIN 2"/>
    <property type="match status" value="1"/>
</dbReference>
<dbReference type="InterPro" id="IPR040194">
    <property type="entry name" value="Cwf19-like"/>
</dbReference>
<evidence type="ECO:0000259" key="4">
    <source>
        <dbReference type="Pfam" id="PF04677"/>
    </source>
</evidence>
<proteinExistence type="inferred from homology"/>
<feature type="region of interest" description="Disordered" evidence="2">
    <location>
        <begin position="1"/>
        <end position="227"/>
    </location>
</feature>
<feature type="compositionally biased region" description="Basic and acidic residues" evidence="2">
    <location>
        <begin position="160"/>
        <end position="173"/>
    </location>
</feature>
<sequence length="638" mass="74185">MGNPKGTKKYLSSSEEYVSKNAKSKKKKRLYSTSSSEEEIISRKKKNKGKAKKYSKEYSSSSDSDSLDDNYKHERKEKRKSESPKLDIDKSSSKVDSKLERDSWMNVKSGFATISNSGRKNEREEAKKLEREKQKYDPRKCDRELNPYWKHGGDGLPTFKKPEESDSDTEKQSYKSRNRYTGTSNWRKKKEYSDNTSISKNLTSSSSNWRKKKDTEEKDKNNRKDASKIKEKYANIEEKPAKIKEIEILYTEKDLNTLAAKLVKAEIMGNAKLIQELKEKLETARNSVNSTSIDPEDYILTQTDAKGQSKPLKLQTEYGDCSNSRKKKRLETHQGKERVRYFADDDKYSLKQMFENEKYNTGADQDKEFIKTFQKIRKNDDLDDVFSDNIRNKESDLKIDEKNKSKAISDHQKVSHSLDNCNKCIQSETMLKHLMISMGDTVFLALPAFEPLTEGHCLIVPIRHTPCATHLDENEWTDVLDVRKSLVKMFAVQDKIVIFFESAMNIHKFPHMAIECIPIDREEGDMAPIYFKKAIDESEIEWAQNKKLVSLKGRDVRKAIPKGLSYFSVSFRMEEGFAHVIEDEQLFPSNFAQEVIGGMLDLHHSKWRKPKYQKFDEQSKRVMEFSAKWKDFDCLVNY</sequence>
<feature type="compositionally biased region" description="Basic and acidic residues" evidence="2">
    <location>
        <begin position="213"/>
        <end position="227"/>
    </location>
</feature>
<dbReference type="Gene3D" id="3.30.428.10">
    <property type="entry name" value="HIT-like"/>
    <property type="match status" value="1"/>
</dbReference>
<dbReference type="InterPro" id="IPR006768">
    <property type="entry name" value="Cwf19-like_C_dom-1"/>
</dbReference>